<dbReference type="Proteomes" id="UP000517694">
    <property type="component" value="Unassembled WGS sequence"/>
</dbReference>
<feature type="domain" description="HTH-type transcriptional repressor KstR2 C-terminal" evidence="3">
    <location>
        <begin position="121"/>
        <end position="231"/>
    </location>
</feature>
<feature type="domain" description="HTH tetR-type" evidence="2">
    <location>
        <begin position="53"/>
        <end position="98"/>
    </location>
</feature>
<dbReference type="PANTHER" id="PTHR30055">
    <property type="entry name" value="HTH-TYPE TRANSCRIPTIONAL REGULATOR RUTR"/>
    <property type="match status" value="1"/>
</dbReference>
<dbReference type="InterPro" id="IPR009057">
    <property type="entry name" value="Homeodomain-like_sf"/>
</dbReference>
<name>A0A7X1I1X1_9ACTN</name>
<evidence type="ECO:0000256" key="1">
    <source>
        <dbReference type="ARBA" id="ARBA00023125"/>
    </source>
</evidence>
<evidence type="ECO:0000259" key="2">
    <source>
        <dbReference type="Pfam" id="PF00440"/>
    </source>
</evidence>
<dbReference type="OrthoDB" id="4331447at2"/>
<dbReference type="Gene3D" id="1.10.357.10">
    <property type="entry name" value="Tetracycline Repressor, domain 2"/>
    <property type="match status" value="1"/>
</dbReference>
<evidence type="ECO:0000313" key="5">
    <source>
        <dbReference type="Proteomes" id="UP000517694"/>
    </source>
</evidence>
<sequence>MVGRGDAHRKAGAGRFSVALDGGTVAGRITPAAGRYGGRDASERRAERRRRFLEAGLEMFGAVHGYRGTKIADLCKAAGLSSRQFYEEFRTLEDLLAQLHLYVNDVAERAVLDILPAIQDKPARERLELMLRAYVKGAVSDPRHARIAYVEIVGVSPRLDRQRLERRAVWIDLLGRQIDDALERGELPPDDYRIAGPAYVGAVNGLMHDWVVGWVDATVEEITDELIKIALGRFRIVE</sequence>
<dbReference type="Gene3D" id="1.10.10.60">
    <property type="entry name" value="Homeodomain-like"/>
    <property type="match status" value="1"/>
</dbReference>
<dbReference type="InterPro" id="IPR041490">
    <property type="entry name" value="KstR2_TetR_C"/>
</dbReference>
<evidence type="ECO:0000313" key="4">
    <source>
        <dbReference type="EMBL" id="MBC2866976.1"/>
    </source>
</evidence>
<dbReference type="GO" id="GO:0000976">
    <property type="term" value="F:transcription cis-regulatory region binding"/>
    <property type="evidence" value="ECO:0007669"/>
    <property type="project" value="TreeGrafter"/>
</dbReference>
<reference evidence="4 5" key="1">
    <citation type="submission" date="2020-08" db="EMBL/GenBank/DDBJ databases">
        <title>Whole-Genome Sequence of French Clinical Streptomyces mexicanus Strain Q0842.</title>
        <authorList>
            <person name="Boxberger M."/>
            <person name="La Scola B."/>
        </authorList>
    </citation>
    <scope>NUCLEOTIDE SEQUENCE [LARGE SCALE GENOMIC DNA]</scope>
    <source>
        <strain evidence="4 5">Marseille-Q0842</strain>
    </source>
</reference>
<gene>
    <name evidence="4" type="ORF">H1R13_18985</name>
</gene>
<protein>
    <submittedName>
        <fullName evidence="4">TetR/AcrR family transcriptional regulator</fullName>
    </submittedName>
</protein>
<dbReference type="AlphaFoldDB" id="A0A7X1I1X1"/>
<dbReference type="PANTHER" id="PTHR30055:SF226">
    <property type="entry name" value="HTH-TYPE TRANSCRIPTIONAL REGULATOR PKSA"/>
    <property type="match status" value="1"/>
</dbReference>
<dbReference type="Pfam" id="PF00440">
    <property type="entry name" value="TetR_N"/>
    <property type="match status" value="1"/>
</dbReference>
<dbReference type="SUPFAM" id="SSF48498">
    <property type="entry name" value="Tetracyclin repressor-like, C-terminal domain"/>
    <property type="match status" value="1"/>
</dbReference>
<dbReference type="InterPro" id="IPR001647">
    <property type="entry name" value="HTH_TetR"/>
</dbReference>
<dbReference type="InterPro" id="IPR036271">
    <property type="entry name" value="Tet_transcr_reg_TetR-rel_C_sf"/>
</dbReference>
<dbReference type="Pfam" id="PF17932">
    <property type="entry name" value="TetR_C_24"/>
    <property type="match status" value="1"/>
</dbReference>
<evidence type="ECO:0000259" key="3">
    <source>
        <dbReference type="Pfam" id="PF17932"/>
    </source>
</evidence>
<comment type="caution">
    <text evidence="4">The sequence shown here is derived from an EMBL/GenBank/DDBJ whole genome shotgun (WGS) entry which is preliminary data.</text>
</comment>
<proteinExistence type="predicted"/>
<dbReference type="GO" id="GO:0003700">
    <property type="term" value="F:DNA-binding transcription factor activity"/>
    <property type="evidence" value="ECO:0007669"/>
    <property type="project" value="TreeGrafter"/>
</dbReference>
<accession>A0A7X1I1X1</accession>
<organism evidence="4 5">
    <name type="scientific">Streptomyces mexicanus</name>
    <dbReference type="NCBI Taxonomy" id="178566"/>
    <lineage>
        <taxon>Bacteria</taxon>
        <taxon>Bacillati</taxon>
        <taxon>Actinomycetota</taxon>
        <taxon>Actinomycetes</taxon>
        <taxon>Kitasatosporales</taxon>
        <taxon>Streptomycetaceae</taxon>
        <taxon>Streptomyces</taxon>
    </lineage>
</organism>
<dbReference type="InterPro" id="IPR050109">
    <property type="entry name" value="HTH-type_TetR-like_transc_reg"/>
</dbReference>
<keyword evidence="1" id="KW-0238">DNA-binding</keyword>
<dbReference type="EMBL" id="JACMHY010000007">
    <property type="protein sequence ID" value="MBC2866976.1"/>
    <property type="molecule type" value="Genomic_DNA"/>
</dbReference>
<dbReference type="SUPFAM" id="SSF46689">
    <property type="entry name" value="Homeodomain-like"/>
    <property type="match status" value="1"/>
</dbReference>
<keyword evidence="5" id="KW-1185">Reference proteome</keyword>